<keyword evidence="3 6" id="KW-1133">Transmembrane helix</keyword>
<dbReference type="RefSeq" id="WP_109275885.1">
    <property type="nucleotide sequence ID" value="NZ_QFKX01000003.1"/>
</dbReference>
<keyword evidence="2 6" id="KW-0812">Transmembrane</keyword>
<comment type="caution">
    <text evidence="8">The sequence shown here is derived from an EMBL/GenBank/DDBJ whole genome shotgun (WGS) entry which is preliminary data.</text>
</comment>
<feature type="region of interest" description="Disordered" evidence="5">
    <location>
        <begin position="174"/>
        <end position="194"/>
    </location>
</feature>
<dbReference type="SUPFAM" id="SSF52833">
    <property type="entry name" value="Thioredoxin-like"/>
    <property type="match status" value="1"/>
</dbReference>
<keyword evidence="9" id="KW-1185">Reference proteome</keyword>
<proteinExistence type="predicted"/>
<dbReference type="GO" id="GO:0030416">
    <property type="term" value="P:methylamine metabolic process"/>
    <property type="evidence" value="ECO:0007669"/>
    <property type="project" value="InterPro"/>
</dbReference>
<feature type="transmembrane region" description="Helical" evidence="6">
    <location>
        <begin position="46"/>
        <end position="64"/>
    </location>
</feature>
<evidence type="ECO:0000256" key="1">
    <source>
        <dbReference type="ARBA" id="ARBA00004141"/>
    </source>
</evidence>
<evidence type="ECO:0000313" key="9">
    <source>
        <dbReference type="Proteomes" id="UP000245590"/>
    </source>
</evidence>
<feature type="transmembrane region" description="Helical" evidence="6">
    <location>
        <begin position="71"/>
        <end position="89"/>
    </location>
</feature>
<sequence>MPLLLLAAQLLITLTLLVSGLAKMGDRQRTVDAMRSLRLPVRTSHRALAIAVPVIEIVLALGVWMPMPGLAAALAGIAVLLMAAYWVIIARALRFEEPVSCACFGSLGSPTVSSPTLVRNSLLLVLAVLALLGGVQGDPFHALTHYPWSLTQLLLTLVAAGALTLLTIGGTRSDLGSGRSSATETDREEDGEYERLPTPFGMLQQDGEAPVSLAALTAERAALLLWVRPGCGPCERVLNAVPAWRDALEDTLSIRTLFRTPPARLTDSVRERAGSTAAWDIEGNLAAALNAGSSPAAVLLGADGQLAGGPVAGAEDVHVFVQEIIDQVALARASGDLTSQPEE</sequence>
<evidence type="ECO:0000313" key="8">
    <source>
        <dbReference type="EMBL" id="PWH06138.1"/>
    </source>
</evidence>
<evidence type="ECO:0000256" key="3">
    <source>
        <dbReference type="ARBA" id="ARBA00022989"/>
    </source>
</evidence>
<evidence type="ECO:0000259" key="7">
    <source>
        <dbReference type="Pfam" id="PF07291"/>
    </source>
</evidence>
<evidence type="ECO:0000256" key="6">
    <source>
        <dbReference type="SAM" id="Phobius"/>
    </source>
</evidence>
<name>A0A2U2RJU2_9MICO</name>
<feature type="domain" description="Methylamine utilisation protein MauE" evidence="7">
    <location>
        <begin position="2"/>
        <end position="132"/>
    </location>
</feature>
<evidence type="ECO:0000256" key="4">
    <source>
        <dbReference type="ARBA" id="ARBA00023136"/>
    </source>
</evidence>
<dbReference type="Pfam" id="PF07291">
    <property type="entry name" value="MauE"/>
    <property type="match status" value="1"/>
</dbReference>
<accession>A0A2U2RJU2</accession>
<dbReference type="InterPro" id="IPR009908">
    <property type="entry name" value="Methylamine_util_MauE"/>
</dbReference>
<dbReference type="EMBL" id="QFKX01000003">
    <property type="protein sequence ID" value="PWH06138.1"/>
    <property type="molecule type" value="Genomic_DNA"/>
</dbReference>
<dbReference type="GO" id="GO:0016020">
    <property type="term" value="C:membrane"/>
    <property type="evidence" value="ECO:0007669"/>
    <property type="project" value="UniProtKB-SubCell"/>
</dbReference>
<dbReference type="InterPro" id="IPR036249">
    <property type="entry name" value="Thioredoxin-like_sf"/>
</dbReference>
<dbReference type="OrthoDB" id="5006039at2"/>
<reference evidence="8 9" key="1">
    <citation type="submission" date="2018-05" db="EMBL/GenBank/DDBJ databases">
        <title>Brachybacterium sp. M1HQ-2T, whole genome shotgun sequence.</title>
        <authorList>
            <person name="Tuo L."/>
        </authorList>
    </citation>
    <scope>NUCLEOTIDE SEQUENCE [LARGE SCALE GENOMIC DNA]</scope>
    <source>
        <strain evidence="8 9">M1HQ-2</strain>
    </source>
</reference>
<feature type="transmembrane region" description="Helical" evidence="6">
    <location>
        <begin position="117"/>
        <end position="135"/>
    </location>
</feature>
<evidence type="ECO:0000256" key="5">
    <source>
        <dbReference type="SAM" id="MobiDB-lite"/>
    </source>
</evidence>
<dbReference type="AlphaFoldDB" id="A0A2U2RJU2"/>
<dbReference type="UniPathway" id="UPA00895"/>
<evidence type="ECO:0000256" key="2">
    <source>
        <dbReference type="ARBA" id="ARBA00022692"/>
    </source>
</evidence>
<feature type="transmembrane region" description="Helical" evidence="6">
    <location>
        <begin position="147"/>
        <end position="169"/>
    </location>
</feature>
<dbReference type="Proteomes" id="UP000245590">
    <property type="component" value="Unassembled WGS sequence"/>
</dbReference>
<gene>
    <name evidence="8" type="ORF">DEO23_10050</name>
</gene>
<organism evidence="8 9">
    <name type="scientific">Brachybacterium endophyticum</name>
    <dbReference type="NCBI Taxonomy" id="2182385"/>
    <lineage>
        <taxon>Bacteria</taxon>
        <taxon>Bacillati</taxon>
        <taxon>Actinomycetota</taxon>
        <taxon>Actinomycetes</taxon>
        <taxon>Micrococcales</taxon>
        <taxon>Dermabacteraceae</taxon>
        <taxon>Brachybacterium</taxon>
    </lineage>
</organism>
<protein>
    <recommendedName>
        <fullName evidence="7">Methylamine utilisation protein MauE domain-containing protein</fullName>
    </recommendedName>
</protein>
<keyword evidence="4 6" id="KW-0472">Membrane</keyword>
<comment type="subcellular location">
    <subcellularLocation>
        <location evidence="1">Membrane</location>
        <topology evidence="1">Multi-pass membrane protein</topology>
    </subcellularLocation>
</comment>